<feature type="compositionally biased region" description="Basic and acidic residues" evidence="7">
    <location>
        <begin position="589"/>
        <end position="608"/>
    </location>
</feature>
<name>A0AAD5L973_PYTIN</name>
<sequence length="1372" mass="151687">MMRDYEYLQQRAFLRVELLERRVVGVAEVVLAPKASSLKIVRLHARQLRVRRVQVDGVDATFEQLDFLGEIVDEAYRDLATFDLFYRGAIVASIEGELIIQLPREVQITEVHDDDEEVEVEEEEDGDDDSEDDGAGGKRLKKKGAKGKRKRGASVDGKSKARADGKAKKRKKRKRKAGEEQEEGEEGEEEGAETEEDEDEDENENESADDAEDDDDGDGDGGSRLVLDKWDLDKLPKSSTGFRPMVVRVEYELDDPKGGLRFLLPDADQPTRSPHMYTHCGPFGGLCDGARTWMPCRDTIRDTCPFRLEITVPHWCVAVCSGQMVQQVVDDDGQYRSFRYVVNTKTNASSIGFAVGPFRLYAPPEMPRMTHFALPEHAEDLSYSTAKLTSSMEYIEQYLNARYPFKTYQQVFVEDPPDEMQYFAGLSLLDQNVLHSACIIDRELPAHLVQVKALLGSWIGGAIGIHTIKDAWVLIGVVGHLLNVYVRAVYGEEEHGYRIQLAMDALTTMELTTDRATPPALLSSEVDVYAEYDPSTVPFLEVKAPLVMHMIEQRVGPKHLRVAIQRVVSGAAGSDAAAAASASGSSGKDSGETKEDDAAALDKDEKRAAAAAGEDDEDKARAAAAASGSPSSTAATEPLSTLSFLKTVKAIAGAPGQDLTKAFLSTWIIEGGMPFFTVGYWYNRKQTQAEIVLQQEVPPGGKLFTGPITITIVEDTSEHPHQKRIEQKRHKWDFPCHSKVRKKRRKRQGLDDPDDSVSVSGPGMGLNDTPVYWVKVDMGCAWLRHVVMHQPDFNWMEQLLSDKKVGSRVHAARALALFHRPHEKPNVMSCRVLTECMSGLTTHSRRLRAEAALSLGLWQSIHAPLTNANTSLPIWKGMHNLFRIFKEHFFDRATDMPLPNYFLPSGGRVVLEALGADQGSLASKQIQIQDYAAGEYEIKKTIPKALALVRAQNGKSPPEIETFLLQLLCENDNSKNYVEMDDQSQVVDDCFFVGSILLSLSTLSMDRPLHSTTDKRVVREILRYLHYDQVQPSYGHTVTVCCLEALCNLALAGRCEENVVNFFEYATPKHRNVVRKAAIESIIRLFFAEDPNGPPAPGAASGSAATSGSSFRRTMPSTLSASAAAADSESLNLTNVYGPTAALLWVARLLQVEESPKIRLFAAQVCLNCFRGFPASVAAEVLATWDHSYTLATMMAIQMRDPAAFVLKSPERDSILACFTPPTLTKLRDDSTSARRVAEELWKLMNNVSGVDQRLRIALIVMYRKIWGETTPIAVAHTVQEKPPNWAGGYESLRLLMEESKSRALNGNRGSASSSGNGSSLPGARNDEIALKRSPPSLSASSTGTANLEHFRSKKLIKLKLGETPILRTKLG</sequence>
<feature type="region of interest" description="Disordered" evidence="7">
    <location>
        <begin position="741"/>
        <end position="762"/>
    </location>
</feature>
<dbReference type="InterPro" id="IPR037813">
    <property type="entry name" value="TAF2"/>
</dbReference>
<feature type="compositionally biased region" description="Acidic residues" evidence="7">
    <location>
        <begin position="180"/>
        <end position="219"/>
    </location>
</feature>
<comment type="caution">
    <text evidence="10">The sequence shown here is derived from an EMBL/GenBank/DDBJ whole genome shotgun (WGS) entry which is preliminary data.</text>
</comment>
<evidence type="ECO:0000256" key="3">
    <source>
        <dbReference type="ARBA" id="ARBA00017363"/>
    </source>
</evidence>
<evidence type="ECO:0000256" key="2">
    <source>
        <dbReference type="ARBA" id="ARBA00010937"/>
    </source>
</evidence>
<dbReference type="InterPro" id="IPR042097">
    <property type="entry name" value="Aminopeptidase_N-like_N_sf"/>
</dbReference>
<feature type="compositionally biased region" description="Basic and acidic residues" evidence="7">
    <location>
        <begin position="157"/>
        <end position="166"/>
    </location>
</feature>
<feature type="compositionally biased region" description="Basic residues" evidence="7">
    <location>
        <begin position="167"/>
        <end position="176"/>
    </location>
</feature>
<dbReference type="Proteomes" id="UP001209570">
    <property type="component" value="Unassembled WGS sequence"/>
</dbReference>
<dbReference type="SUPFAM" id="SSF48371">
    <property type="entry name" value="ARM repeat"/>
    <property type="match status" value="1"/>
</dbReference>
<dbReference type="PANTHER" id="PTHR15137">
    <property type="entry name" value="TRANSCRIPTION INITIATION FACTOR TFIID"/>
    <property type="match status" value="1"/>
</dbReference>
<feature type="domain" description="Transcription initiation factor TFIID subunit 2 Ig-like" evidence="8">
    <location>
        <begin position="672"/>
        <end position="791"/>
    </location>
</feature>
<feature type="compositionally biased region" description="Basic residues" evidence="7">
    <location>
        <begin position="138"/>
        <end position="152"/>
    </location>
</feature>
<dbReference type="InterPro" id="IPR027268">
    <property type="entry name" value="Peptidase_M4/M1_CTD_sf"/>
</dbReference>
<feature type="compositionally biased region" description="Low complexity" evidence="7">
    <location>
        <begin position="1306"/>
        <end position="1320"/>
    </location>
</feature>
<accession>A0AAD5L973</accession>
<dbReference type="EMBL" id="JAKCXM010000653">
    <property type="protein sequence ID" value="KAJ0392358.1"/>
    <property type="molecule type" value="Genomic_DNA"/>
</dbReference>
<dbReference type="SUPFAM" id="SSF55486">
    <property type="entry name" value="Metalloproteases ('zincins'), catalytic domain"/>
    <property type="match status" value="1"/>
</dbReference>
<dbReference type="Gene3D" id="2.60.40.1730">
    <property type="entry name" value="tricorn interacting facor f3 domain"/>
    <property type="match status" value="1"/>
</dbReference>
<dbReference type="CDD" id="cd09839">
    <property type="entry name" value="M1_like_TAF2"/>
    <property type="match status" value="1"/>
</dbReference>
<proteinExistence type="inferred from homology"/>
<dbReference type="GO" id="GO:0003682">
    <property type="term" value="F:chromatin binding"/>
    <property type="evidence" value="ECO:0007669"/>
    <property type="project" value="TreeGrafter"/>
</dbReference>
<dbReference type="SUPFAM" id="SSF63737">
    <property type="entry name" value="Leukotriene A4 hydrolase N-terminal domain"/>
    <property type="match status" value="1"/>
</dbReference>
<comment type="similarity">
    <text evidence="2">Belongs to the TAF2 family.</text>
</comment>
<keyword evidence="6" id="KW-0539">Nucleus</keyword>
<feature type="region of interest" description="Disordered" evidence="7">
    <location>
        <begin position="1304"/>
        <end position="1326"/>
    </location>
</feature>
<keyword evidence="11" id="KW-1185">Reference proteome</keyword>
<dbReference type="GO" id="GO:0006367">
    <property type="term" value="P:transcription initiation at RNA polymerase II promoter"/>
    <property type="evidence" value="ECO:0007669"/>
    <property type="project" value="TreeGrafter"/>
</dbReference>
<dbReference type="Pfam" id="PF25316">
    <property type="entry name" value="TAF2_3rd"/>
    <property type="match status" value="1"/>
</dbReference>
<comment type="subcellular location">
    <subcellularLocation>
        <location evidence="1">Nucleus</location>
    </subcellularLocation>
</comment>
<evidence type="ECO:0000313" key="11">
    <source>
        <dbReference type="Proteomes" id="UP001209570"/>
    </source>
</evidence>
<organism evidence="10 11">
    <name type="scientific">Pythium insidiosum</name>
    <name type="common">Pythiosis disease agent</name>
    <dbReference type="NCBI Taxonomy" id="114742"/>
    <lineage>
        <taxon>Eukaryota</taxon>
        <taxon>Sar</taxon>
        <taxon>Stramenopiles</taxon>
        <taxon>Oomycota</taxon>
        <taxon>Peronosporomycetes</taxon>
        <taxon>Pythiales</taxon>
        <taxon>Pythiaceae</taxon>
        <taxon>Pythium</taxon>
    </lineage>
</organism>
<feature type="domain" description="Transcription initiation factor TFIID subunit 2 TPR repeats" evidence="9">
    <location>
        <begin position="935"/>
        <end position="1085"/>
    </location>
</feature>
<feature type="region of interest" description="Disordered" evidence="7">
    <location>
        <begin position="111"/>
        <end position="226"/>
    </location>
</feature>
<dbReference type="PANTHER" id="PTHR15137:SF9">
    <property type="entry name" value="TRANSCRIPTION INITIATION FACTOR TFIID SUBUNIT 2"/>
    <property type="match status" value="1"/>
</dbReference>
<evidence type="ECO:0000256" key="4">
    <source>
        <dbReference type="ARBA" id="ARBA00023015"/>
    </source>
</evidence>
<evidence type="ECO:0000256" key="1">
    <source>
        <dbReference type="ARBA" id="ARBA00004123"/>
    </source>
</evidence>
<keyword evidence="5" id="KW-0804">Transcription</keyword>
<dbReference type="InterPro" id="IPR057991">
    <property type="entry name" value="TPR_TAF2_C"/>
</dbReference>
<dbReference type="GO" id="GO:0016251">
    <property type="term" value="F:RNA polymerase II general transcription initiation factor activity"/>
    <property type="evidence" value="ECO:0007669"/>
    <property type="project" value="TreeGrafter"/>
</dbReference>
<evidence type="ECO:0000313" key="10">
    <source>
        <dbReference type="EMBL" id="KAJ0392358.1"/>
    </source>
</evidence>
<evidence type="ECO:0000259" key="8">
    <source>
        <dbReference type="Pfam" id="PF25316"/>
    </source>
</evidence>
<gene>
    <name evidence="10" type="ORF">P43SY_011788</name>
</gene>
<feature type="compositionally biased region" description="Acidic residues" evidence="7">
    <location>
        <begin position="112"/>
        <end position="134"/>
    </location>
</feature>
<protein>
    <recommendedName>
        <fullName evidence="3">Transcription initiation factor TFIID subunit 2</fullName>
    </recommendedName>
</protein>
<dbReference type="InterPro" id="IPR057345">
    <property type="entry name" value="Ig-like_TAF2"/>
</dbReference>
<evidence type="ECO:0000256" key="6">
    <source>
        <dbReference type="ARBA" id="ARBA00023242"/>
    </source>
</evidence>
<dbReference type="Gene3D" id="1.10.390.10">
    <property type="entry name" value="Neutral Protease Domain 2"/>
    <property type="match status" value="1"/>
</dbReference>
<dbReference type="InterPro" id="IPR016024">
    <property type="entry name" value="ARM-type_fold"/>
</dbReference>
<evidence type="ECO:0000256" key="5">
    <source>
        <dbReference type="ARBA" id="ARBA00023163"/>
    </source>
</evidence>
<dbReference type="Pfam" id="PF25577">
    <property type="entry name" value="TPR_TAF2_C"/>
    <property type="match status" value="1"/>
</dbReference>
<feature type="region of interest" description="Disordered" evidence="7">
    <location>
        <begin position="579"/>
        <end position="636"/>
    </location>
</feature>
<feature type="compositionally biased region" description="Low complexity" evidence="7">
    <location>
        <begin position="579"/>
        <end position="588"/>
    </location>
</feature>
<evidence type="ECO:0000256" key="7">
    <source>
        <dbReference type="SAM" id="MobiDB-lite"/>
    </source>
</evidence>
<evidence type="ECO:0000259" key="9">
    <source>
        <dbReference type="Pfam" id="PF25577"/>
    </source>
</evidence>
<reference evidence="10" key="1">
    <citation type="submission" date="2021-12" db="EMBL/GenBank/DDBJ databases">
        <title>Prjna785345.</title>
        <authorList>
            <person name="Rujirawat T."/>
            <person name="Krajaejun T."/>
        </authorList>
    </citation>
    <scope>NUCLEOTIDE SEQUENCE</scope>
    <source>
        <strain evidence="10">Pi057C3</strain>
    </source>
</reference>
<keyword evidence="4" id="KW-0805">Transcription regulation</keyword>
<dbReference type="GO" id="GO:0000976">
    <property type="term" value="F:transcription cis-regulatory region binding"/>
    <property type="evidence" value="ECO:0007669"/>
    <property type="project" value="TreeGrafter"/>
</dbReference>
<dbReference type="GO" id="GO:0005669">
    <property type="term" value="C:transcription factor TFIID complex"/>
    <property type="evidence" value="ECO:0007669"/>
    <property type="project" value="InterPro"/>
</dbReference>